<sequence>MSVDRLLTKVLQMYQDVHDDAQTEQIYSTTTTLLTNLSNPLNLSLLTSQLLVAPAIWHRGHGIRACYRVISIYNTAAIHVARNEQENTRHKGPLKGGGLRSDAWAATVVKGADQLSSRWQHLLVLSGVLMGFEGGGRRSLSKSMRQTLEQAVVTAANLALQARHPEPRAPAGPLVLALNFAFQLLSPPYRSALDCDALAPVATEAMFAADGLQDGLVLGAIDLDVRQTGQQFVWSENTPSFRHMRLLEQKPLVANLGPLSRLIAYSIEHARDPRTVLRALDEQVAFTERLLQRWQANKFSELEPSEEAVFLIPETLQTTWPSLWQLLKKIMYAVVAVLRAAVARSLLDRGLGNDATAPVVATKSLNVLRNVYFISSRDGSDAFQVYTFTYLASIDMLARFPDATASFLQGIRPTSSGSIPAHPLYRTLDLFYLNLAEHLPLYLPPAACDALIVQPAITYLTHAAPHSPRMMELYESAHSAVLSALSCPHNAPITVELVPFYADTLNSSFPSYISPRQFRLAFKTLMQILSPPFPISETHPQLAEGLLEMVRFRSAVASGIPLPPPSDAQAHLEKAEPMSEQSTLVLALIDALPFLHLSTFEDWMTLTAHALNRIEDTTMRDVARRRFWQVLVSGEMDVERSAIGVAWWGTKGGRQAVLFGAPETFTMSGAIPNSGSSARL</sequence>
<evidence type="ECO:0000313" key="1">
    <source>
        <dbReference type="EMBL" id="KAK3375031.1"/>
    </source>
</evidence>
<dbReference type="AlphaFoldDB" id="A0AAE0KFI5"/>
<organism evidence="1 2">
    <name type="scientific">Podospora didyma</name>
    <dbReference type="NCBI Taxonomy" id="330526"/>
    <lineage>
        <taxon>Eukaryota</taxon>
        <taxon>Fungi</taxon>
        <taxon>Dikarya</taxon>
        <taxon>Ascomycota</taxon>
        <taxon>Pezizomycotina</taxon>
        <taxon>Sordariomycetes</taxon>
        <taxon>Sordariomycetidae</taxon>
        <taxon>Sordariales</taxon>
        <taxon>Podosporaceae</taxon>
        <taxon>Podospora</taxon>
    </lineage>
</organism>
<comment type="caution">
    <text evidence="1">The sequence shown here is derived from an EMBL/GenBank/DDBJ whole genome shotgun (WGS) entry which is preliminary data.</text>
</comment>
<dbReference type="PANTHER" id="PTHR39214:SF1">
    <property type="entry name" value="MICROBODY (PEROXISOME) BIOGENESIS PROTEIN PEROXIN 8 (EUROFUNG)"/>
    <property type="match status" value="1"/>
</dbReference>
<evidence type="ECO:0000313" key="2">
    <source>
        <dbReference type="Proteomes" id="UP001285441"/>
    </source>
</evidence>
<gene>
    <name evidence="1" type="ORF">B0H63DRAFT_264481</name>
</gene>
<keyword evidence="2" id="KW-1185">Reference proteome</keyword>
<proteinExistence type="predicted"/>
<evidence type="ECO:0008006" key="3">
    <source>
        <dbReference type="Google" id="ProtNLM"/>
    </source>
</evidence>
<reference evidence="1" key="2">
    <citation type="submission" date="2023-06" db="EMBL/GenBank/DDBJ databases">
        <authorList>
            <consortium name="Lawrence Berkeley National Laboratory"/>
            <person name="Haridas S."/>
            <person name="Hensen N."/>
            <person name="Bonometti L."/>
            <person name="Westerberg I."/>
            <person name="Brannstrom I.O."/>
            <person name="Guillou S."/>
            <person name="Cros-Aarteil S."/>
            <person name="Calhoun S."/>
            <person name="Kuo A."/>
            <person name="Mondo S."/>
            <person name="Pangilinan J."/>
            <person name="Riley R."/>
            <person name="LaButti K."/>
            <person name="Andreopoulos B."/>
            <person name="Lipzen A."/>
            <person name="Chen C."/>
            <person name="Yanf M."/>
            <person name="Daum C."/>
            <person name="Ng V."/>
            <person name="Clum A."/>
            <person name="Steindorff A."/>
            <person name="Ohm R."/>
            <person name="Martin F."/>
            <person name="Silar P."/>
            <person name="Natvig D."/>
            <person name="Lalanne C."/>
            <person name="Gautier V."/>
            <person name="Ament-velasquez S.L."/>
            <person name="Kruys A."/>
            <person name="Hutchinson M.I."/>
            <person name="Powell A.J."/>
            <person name="Barry K."/>
            <person name="Miller A.N."/>
            <person name="Grigoriev I.V."/>
            <person name="Debuchy R."/>
            <person name="Gladieux P."/>
            <person name="Thoren M.H."/>
            <person name="Johannesson H."/>
        </authorList>
    </citation>
    <scope>NUCLEOTIDE SEQUENCE</scope>
    <source>
        <strain evidence="1">CBS 232.78</strain>
    </source>
</reference>
<reference evidence="1" key="1">
    <citation type="journal article" date="2023" name="Mol. Phylogenet. Evol.">
        <title>Genome-scale phylogeny and comparative genomics of the fungal order Sordariales.</title>
        <authorList>
            <person name="Hensen N."/>
            <person name="Bonometti L."/>
            <person name="Westerberg I."/>
            <person name="Brannstrom I.O."/>
            <person name="Guillou S."/>
            <person name="Cros-Aarteil S."/>
            <person name="Calhoun S."/>
            <person name="Haridas S."/>
            <person name="Kuo A."/>
            <person name="Mondo S."/>
            <person name="Pangilinan J."/>
            <person name="Riley R."/>
            <person name="LaButti K."/>
            <person name="Andreopoulos B."/>
            <person name="Lipzen A."/>
            <person name="Chen C."/>
            <person name="Yan M."/>
            <person name="Daum C."/>
            <person name="Ng V."/>
            <person name="Clum A."/>
            <person name="Steindorff A."/>
            <person name="Ohm R.A."/>
            <person name="Martin F."/>
            <person name="Silar P."/>
            <person name="Natvig D.O."/>
            <person name="Lalanne C."/>
            <person name="Gautier V."/>
            <person name="Ament-Velasquez S.L."/>
            <person name="Kruys A."/>
            <person name="Hutchinson M.I."/>
            <person name="Powell A.J."/>
            <person name="Barry K."/>
            <person name="Miller A.N."/>
            <person name="Grigoriev I.V."/>
            <person name="Debuchy R."/>
            <person name="Gladieux P."/>
            <person name="Hiltunen Thoren M."/>
            <person name="Johannesson H."/>
        </authorList>
    </citation>
    <scope>NUCLEOTIDE SEQUENCE</scope>
    <source>
        <strain evidence="1">CBS 232.78</strain>
    </source>
</reference>
<dbReference type="InterPro" id="IPR055334">
    <property type="entry name" value="PEX8-like"/>
</dbReference>
<dbReference type="Pfam" id="PF26001">
    <property type="entry name" value="Pex8"/>
    <property type="match status" value="1"/>
</dbReference>
<dbReference type="EMBL" id="JAULSW010000007">
    <property type="protein sequence ID" value="KAK3375031.1"/>
    <property type="molecule type" value="Genomic_DNA"/>
</dbReference>
<name>A0AAE0KFI5_9PEZI</name>
<protein>
    <recommendedName>
        <fullName evidence="3">Peroxisomal membrane protein PEX17</fullName>
    </recommendedName>
</protein>
<accession>A0AAE0KFI5</accession>
<dbReference type="PANTHER" id="PTHR39214">
    <property type="entry name" value="MICROBODY (PEROXISOME) BIOGENESIS PROTEIN PEROXIN 8 (EUROFUNG)"/>
    <property type="match status" value="1"/>
</dbReference>
<dbReference type="Proteomes" id="UP001285441">
    <property type="component" value="Unassembled WGS sequence"/>
</dbReference>